<comment type="caution">
    <text evidence="1">The sequence shown here is derived from an EMBL/GenBank/DDBJ whole genome shotgun (WGS) entry which is preliminary data.</text>
</comment>
<gene>
    <name evidence="1" type="ORF">D9757_009254</name>
</gene>
<dbReference type="Proteomes" id="UP000518752">
    <property type="component" value="Unassembled WGS sequence"/>
</dbReference>
<dbReference type="OrthoDB" id="2987506at2759"/>
<sequence>MSNNYMLTVVIPDSLRKGLIEAGYSLCLARKVGNNDFNVIWQGNKQYLKNNDFEWSQEYQVFASKAFKDGALVKAVSDPQDIEYKQVCIFDNYGTMNPATADKNGKEGSFKVENQYQTLNFAVSTKVNGLYRTIYVTPSAITGSVAFEPKNEVRVWFALHTETSTMISDIMGKYIDIPYGKLVSRSVEYQEDGSWHIIA</sequence>
<organism evidence="1 2">
    <name type="scientific">Collybiopsis confluens</name>
    <dbReference type="NCBI Taxonomy" id="2823264"/>
    <lineage>
        <taxon>Eukaryota</taxon>
        <taxon>Fungi</taxon>
        <taxon>Dikarya</taxon>
        <taxon>Basidiomycota</taxon>
        <taxon>Agaricomycotina</taxon>
        <taxon>Agaricomycetes</taxon>
        <taxon>Agaricomycetidae</taxon>
        <taxon>Agaricales</taxon>
        <taxon>Marasmiineae</taxon>
        <taxon>Omphalotaceae</taxon>
        <taxon>Collybiopsis</taxon>
    </lineage>
</organism>
<reference evidence="1 2" key="1">
    <citation type="journal article" date="2020" name="ISME J.">
        <title>Uncovering the hidden diversity of litter-decomposition mechanisms in mushroom-forming fungi.</title>
        <authorList>
            <person name="Floudas D."/>
            <person name="Bentzer J."/>
            <person name="Ahren D."/>
            <person name="Johansson T."/>
            <person name="Persson P."/>
            <person name="Tunlid A."/>
        </authorList>
    </citation>
    <scope>NUCLEOTIDE SEQUENCE [LARGE SCALE GENOMIC DNA]</scope>
    <source>
        <strain evidence="1 2">CBS 406.79</strain>
    </source>
</reference>
<proteinExistence type="predicted"/>
<evidence type="ECO:0000313" key="2">
    <source>
        <dbReference type="Proteomes" id="UP000518752"/>
    </source>
</evidence>
<name>A0A8H5H9S2_9AGAR</name>
<keyword evidence="2" id="KW-1185">Reference proteome</keyword>
<evidence type="ECO:0000313" key="1">
    <source>
        <dbReference type="EMBL" id="KAF5379561.1"/>
    </source>
</evidence>
<accession>A0A8H5H9S2</accession>
<dbReference type="AlphaFoldDB" id="A0A8H5H9S2"/>
<dbReference type="EMBL" id="JAACJN010000069">
    <property type="protein sequence ID" value="KAF5379561.1"/>
    <property type="molecule type" value="Genomic_DNA"/>
</dbReference>
<protein>
    <submittedName>
        <fullName evidence="1">Uncharacterized protein</fullName>
    </submittedName>
</protein>